<evidence type="ECO:0000313" key="1">
    <source>
        <dbReference type="EMBL" id="TGE06104.1"/>
    </source>
</evidence>
<dbReference type="EMBL" id="SRLA01000003">
    <property type="protein sequence ID" value="TGE06104.1"/>
    <property type="molecule type" value="Genomic_DNA"/>
</dbReference>
<dbReference type="Proteomes" id="UP000298337">
    <property type="component" value="Unassembled WGS sequence"/>
</dbReference>
<name>A0A4Z0P378_9BACT</name>
<keyword evidence="2" id="KW-1185">Reference proteome</keyword>
<reference evidence="1 2" key="1">
    <citation type="submission" date="2019-04" db="EMBL/GenBank/DDBJ databases">
        <authorList>
            <person name="Feng G."/>
            <person name="Zhang J."/>
            <person name="Zhu H."/>
        </authorList>
    </citation>
    <scope>NUCLEOTIDE SEQUENCE [LARGE SCALE GENOMIC DNA]</scope>
    <source>
        <strain evidence="1 2">92R-1</strain>
    </source>
</reference>
<accession>A0A4Z0P378</accession>
<dbReference type="OrthoDB" id="7595944at2"/>
<evidence type="ECO:0000313" key="2">
    <source>
        <dbReference type="Proteomes" id="UP000298337"/>
    </source>
</evidence>
<gene>
    <name evidence="1" type="ORF">EU556_14650</name>
</gene>
<comment type="caution">
    <text evidence="1">The sequence shown here is derived from an EMBL/GenBank/DDBJ whole genome shotgun (WGS) entry which is preliminary data.</text>
</comment>
<proteinExistence type="predicted"/>
<dbReference type="RefSeq" id="WP_135434896.1">
    <property type="nucleotide sequence ID" value="NZ_SRLA01000003.1"/>
</dbReference>
<protein>
    <submittedName>
        <fullName evidence="1">Uncharacterized protein</fullName>
    </submittedName>
</protein>
<organism evidence="1 2">
    <name type="scientific">Hymenobacter fodinae</name>
    <dbReference type="NCBI Taxonomy" id="2510796"/>
    <lineage>
        <taxon>Bacteria</taxon>
        <taxon>Pseudomonadati</taxon>
        <taxon>Bacteroidota</taxon>
        <taxon>Cytophagia</taxon>
        <taxon>Cytophagales</taxon>
        <taxon>Hymenobacteraceae</taxon>
        <taxon>Hymenobacter</taxon>
    </lineage>
</organism>
<sequence>MPKTKVLIAVKTYPALSKKYDELVCTAGFLPDGTWIRIFPIKFRSMDYINQYKKYDWIEIDLLKNEGDIRKESYRPRTIDEVPTILSSVGTQNNWAERKETVLRNVYTNLTQLIEDSRHSKQRPAPTSLAVFKPARIVKFECRPCERQWDAEKLQALKQQSLFEPKGDSVQVVKKLPYTFHYTFEDEAGRQSTLMIEDWEIGALYWNCLRSSDNDERLACEKVRAKYMDEFTTQKDLYFFLGTRLTEHVKNYPNPFSIIGVFCPKKDELVKISGKPKSAGQLELF</sequence>
<dbReference type="AlphaFoldDB" id="A0A4Z0P378"/>